<dbReference type="RefSeq" id="WP_121839663.1">
    <property type="nucleotide sequence ID" value="NZ_ML014795.1"/>
</dbReference>
<protein>
    <submittedName>
        <fullName evidence="2">Prepilin-type N-terminal cleavage/methylation domain-containing protein</fullName>
    </submittedName>
</protein>
<dbReference type="OrthoDB" id="5902365at2"/>
<keyword evidence="1" id="KW-1133">Transmembrane helix</keyword>
<dbReference type="SUPFAM" id="SSF54523">
    <property type="entry name" value="Pili subunits"/>
    <property type="match status" value="1"/>
</dbReference>
<dbReference type="Gene3D" id="3.30.700.10">
    <property type="entry name" value="Glycoprotein, Type 4 Pilin"/>
    <property type="match status" value="1"/>
</dbReference>
<proteinExistence type="predicted"/>
<dbReference type="Proteomes" id="UP000281474">
    <property type="component" value="Unassembled WGS sequence"/>
</dbReference>
<organism evidence="2 3">
    <name type="scientific">Parashewanella curva</name>
    <dbReference type="NCBI Taxonomy" id="2338552"/>
    <lineage>
        <taxon>Bacteria</taxon>
        <taxon>Pseudomonadati</taxon>
        <taxon>Pseudomonadota</taxon>
        <taxon>Gammaproteobacteria</taxon>
        <taxon>Alteromonadales</taxon>
        <taxon>Shewanellaceae</taxon>
        <taxon>Parashewanella</taxon>
    </lineage>
</organism>
<reference evidence="2 3" key="1">
    <citation type="submission" date="2018-09" db="EMBL/GenBank/DDBJ databases">
        <title>Phylogeny of the Shewanellaceae, and recommendation for two new genera, Pseudoshewanella and Parashewanella.</title>
        <authorList>
            <person name="Wang G."/>
        </authorList>
    </citation>
    <scope>NUCLEOTIDE SEQUENCE [LARGE SCALE GENOMIC DNA]</scope>
    <source>
        <strain evidence="2 3">C51</strain>
    </source>
</reference>
<sequence length="162" mass="16532">MKQHQGFTLIELVIVIIILGILAVTAAPKFINFQDDAHKSAIEGLAGAIKSANALIYSKAALSGDNKKLAATVDGTTVIYGYMAATKAALESGMQIKLDAKAAAGDPQTTTGDWIIDSTAGGAVLYAHGAPNNCHITYTEATGAGDPLVITPATVVVTSTGC</sequence>
<evidence type="ECO:0000256" key="1">
    <source>
        <dbReference type="SAM" id="Phobius"/>
    </source>
</evidence>
<dbReference type="NCBIfam" id="TIGR02532">
    <property type="entry name" value="IV_pilin_GFxxxE"/>
    <property type="match status" value="1"/>
</dbReference>
<keyword evidence="1" id="KW-0812">Transmembrane</keyword>
<comment type="caution">
    <text evidence="2">The sequence shown here is derived from an EMBL/GenBank/DDBJ whole genome shotgun (WGS) entry which is preliminary data.</text>
</comment>
<dbReference type="Pfam" id="PF07963">
    <property type="entry name" value="N_methyl"/>
    <property type="match status" value="1"/>
</dbReference>
<dbReference type="PROSITE" id="PS00409">
    <property type="entry name" value="PROKAR_NTER_METHYL"/>
    <property type="match status" value="1"/>
</dbReference>
<accession>A0A3L8PYB6</accession>
<dbReference type="EMBL" id="QZEI01000046">
    <property type="protein sequence ID" value="RLV59042.1"/>
    <property type="molecule type" value="Genomic_DNA"/>
</dbReference>
<evidence type="ECO:0000313" key="3">
    <source>
        <dbReference type="Proteomes" id="UP000281474"/>
    </source>
</evidence>
<gene>
    <name evidence="2" type="ORF">D5018_14210</name>
</gene>
<keyword evidence="1" id="KW-0472">Membrane</keyword>
<evidence type="ECO:0000313" key="2">
    <source>
        <dbReference type="EMBL" id="RLV59042.1"/>
    </source>
</evidence>
<dbReference type="InterPro" id="IPR012902">
    <property type="entry name" value="N_methyl_site"/>
</dbReference>
<feature type="transmembrane region" description="Helical" evidence="1">
    <location>
        <begin position="7"/>
        <end position="27"/>
    </location>
</feature>
<dbReference type="InterPro" id="IPR045584">
    <property type="entry name" value="Pilin-like"/>
</dbReference>
<name>A0A3L8PYB6_9GAMM</name>
<keyword evidence="3" id="KW-1185">Reference proteome</keyword>
<dbReference type="AlphaFoldDB" id="A0A3L8PYB6"/>